<dbReference type="SUPFAM" id="SSF57783">
    <property type="entry name" value="Zinc beta-ribbon"/>
    <property type="match status" value="1"/>
</dbReference>
<comment type="caution">
    <text evidence="8">The sequence shown here is derived from an EMBL/GenBank/DDBJ whole genome shotgun (WGS) entry which is preliminary data.</text>
</comment>
<evidence type="ECO:0000256" key="6">
    <source>
        <dbReference type="ARBA" id="ARBA00023163"/>
    </source>
</evidence>
<protein>
    <submittedName>
        <fullName evidence="8">DNA primase</fullName>
    </submittedName>
</protein>
<keyword evidence="9" id="KW-1185">Reference proteome</keyword>
<evidence type="ECO:0000313" key="8">
    <source>
        <dbReference type="EMBL" id="PCF94633.1"/>
    </source>
</evidence>
<dbReference type="GO" id="GO:1990077">
    <property type="term" value="C:primosome complex"/>
    <property type="evidence" value="ECO:0007669"/>
    <property type="project" value="UniProtKB-KW"/>
</dbReference>
<name>A0A2A4HKL3_9GAMM</name>
<evidence type="ECO:0000256" key="2">
    <source>
        <dbReference type="ARBA" id="ARBA00022515"/>
    </source>
</evidence>
<keyword evidence="5" id="KW-0235">DNA replication</keyword>
<dbReference type="Pfam" id="PF13362">
    <property type="entry name" value="Toprim_3"/>
    <property type="match status" value="1"/>
</dbReference>
<dbReference type="InterPro" id="IPR036977">
    <property type="entry name" value="DNA_primase_Znf_CHC2"/>
</dbReference>
<keyword evidence="1" id="KW-0240">DNA-directed RNA polymerase</keyword>
<dbReference type="GO" id="GO:0006269">
    <property type="term" value="P:DNA replication, synthesis of primer"/>
    <property type="evidence" value="ECO:0007669"/>
    <property type="project" value="UniProtKB-KW"/>
</dbReference>
<keyword evidence="6" id="KW-0804">Transcription</keyword>
<dbReference type="EMBL" id="NWUX01000017">
    <property type="protein sequence ID" value="PCF94633.1"/>
    <property type="molecule type" value="Genomic_DNA"/>
</dbReference>
<dbReference type="RefSeq" id="WP_096653370.1">
    <property type="nucleotide sequence ID" value="NZ_NWUX01000017.1"/>
</dbReference>
<proteinExistence type="predicted"/>
<evidence type="ECO:0000259" key="7">
    <source>
        <dbReference type="Pfam" id="PF13362"/>
    </source>
</evidence>
<evidence type="ECO:0000313" key="9">
    <source>
        <dbReference type="Proteomes" id="UP000218677"/>
    </source>
</evidence>
<dbReference type="OrthoDB" id="9763644at2"/>
<dbReference type="Proteomes" id="UP000218677">
    <property type="component" value="Unassembled WGS sequence"/>
</dbReference>
<keyword evidence="3" id="KW-0808">Transferase</keyword>
<evidence type="ECO:0000256" key="5">
    <source>
        <dbReference type="ARBA" id="ARBA00022705"/>
    </source>
</evidence>
<keyword evidence="4" id="KW-0548">Nucleotidyltransferase</keyword>
<sequence length="330" mass="35478">MARTIVQKIQQVAIAALNDAETLVAEWLPDGARQGSEWVARNTARDDQGKGSFGVSLASGKWNDFADPDAHGGDLVSLLSYLRSCRQVDAAMMIDQRLGLGIFHRNGEAQASPPIAVTPTKSQLRQQAEAQRLAAQHKAAQLAKKLWLNGQPACPGHTYLVSKGVSPYRLRQTPKGQLMVPLYADGELVNVQLIDAQGNKRFLKGGQVLGAYSPLGRVMPGKTLYVCEGWATGATIHAHTREPVACAMHAGNLEPVACGLCERYGHLEMVIAGDDDRATPGNPGRTAANAAALAVGALVLFPAWPKEAPHILTDFNDLACWYRQQGGHHE</sequence>
<dbReference type="GO" id="GO:0008270">
    <property type="term" value="F:zinc ion binding"/>
    <property type="evidence" value="ECO:0007669"/>
    <property type="project" value="InterPro"/>
</dbReference>
<accession>A0A2A4HKL3</accession>
<reference evidence="9" key="1">
    <citation type="submission" date="2017-09" db="EMBL/GenBank/DDBJ databases">
        <authorList>
            <person name="Cho G.-S."/>
            <person name="Oguntoyinbo F.A."/>
            <person name="Cnockaert M."/>
            <person name="Kabisch J."/>
            <person name="Neve H."/>
            <person name="Bockelmann W."/>
            <person name="Wenning M."/>
            <person name="Franz C.M."/>
            <person name="Vandamme P."/>
        </authorList>
    </citation>
    <scope>NUCLEOTIDE SEQUENCE [LARGE SCALE GENOMIC DNA]</scope>
    <source>
        <strain evidence="9">MBT G8648</strain>
    </source>
</reference>
<dbReference type="AlphaFoldDB" id="A0A2A4HKL3"/>
<evidence type="ECO:0000256" key="4">
    <source>
        <dbReference type="ARBA" id="ARBA00022695"/>
    </source>
</evidence>
<dbReference type="GO" id="GO:0016779">
    <property type="term" value="F:nucleotidyltransferase activity"/>
    <property type="evidence" value="ECO:0007669"/>
    <property type="project" value="UniProtKB-KW"/>
</dbReference>
<organism evidence="8 9">
    <name type="scientific">Vreelandella nigrificans</name>
    <dbReference type="NCBI Taxonomy" id="2042704"/>
    <lineage>
        <taxon>Bacteria</taxon>
        <taxon>Pseudomonadati</taxon>
        <taxon>Pseudomonadota</taxon>
        <taxon>Gammaproteobacteria</taxon>
        <taxon>Oceanospirillales</taxon>
        <taxon>Halomonadaceae</taxon>
        <taxon>Vreelandella</taxon>
    </lineage>
</organism>
<dbReference type="InterPro" id="IPR006171">
    <property type="entry name" value="TOPRIM_dom"/>
</dbReference>
<feature type="domain" description="Toprim" evidence="7">
    <location>
        <begin position="224"/>
        <end position="320"/>
    </location>
</feature>
<keyword evidence="2" id="KW-0639">Primosome</keyword>
<dbReference type="Gene3D" id="3.90.580.10">
    <property type="entry name" value="Zinc finger, CHC2-type domain"/>
    <property type="match status" value="1"/>
</dbReference>
<gene>
    <name evidence="8" type="ORF">CPA45_16450</name>
</gene>
<dbReference type="GO" id="GO:0003677">
    <property type="term" value="F:DNA binding"/>
    <property type="evidence" value="ECO:0007669"/>
    <property type="project" value="InterPro"/>
</dbReference>
<evidence type="ECO:0000256" key="3">
    <source>
        <dbReference type="ARBA" id="ARBA00022679"/>
    </source>
</evidence>
<dbReference type="GO" id="GO:0000428">
    <property type="term" value="C:DNA-directed RNA polymerase complex"/>
    <property type="evidence" value="ECO:0007669"/>
    <property type="project" value="UniProtKB-KW"/>
</dbReference>
<evidence type="ECO:0000256" key="1">
    <source>
        <dbReference type="ARBA" id="ARBA00022478"/>
    </source>
</evidence>